<dbReference type="RefSeq" id="WP_306409639.1">
    <property type="nucleotide sequence ID" value="NZ_JANFPI010000001.1"/>
</dbReference>
<accession>A0AAE3STE6</accession>
<feature type="region of interest" description="Disordered" evidence="1">
    <location>
        <begin position="258"/>
        <end position="279"/>
    </location>
</feature>
<evidence type="ECO:0000313" key="3">
    <source>
        <dbReference type="EMBL" id="MCX8995872.1"/>
    </source>
</evidence>
<keyword evidence="4" id="KW-1185">Reference proteome</keyword>
<evidence type="ECO:0008006" key="5">
    <source>
        <dbReference type="Google" id="ProtNLM"/>
    </source>
</evidence>
<reference evidence="3" key="1">
    <citation type="submission" date="2022-07" db="EMBL/GenBank/DDBJ databases">
        <title>Ectorhizobium quercum gen.nov., sp. nov.</title>
        <authorList>
            <person name="Ma T."/>
            <person name="Li Y."/>
        </authorList>
    </citation>
    <scope>NUCLEOTIDE SEQUENCE</scope>
    <source>
        <strain evidence="3">BDR2-2</strain>
    </source>
</reference>
<proteinExistence type="predicted"/>
<dbReference type="EMBL" id="JANFPI010000001">
    <property type="protein sequence ID" value="MCX8995872.1"/>
    <property type="molecule type" value="Genomic_DNA"/>
</dbReference>
<comment type="caution">
    <text evidence="3">The sequence shown here is derived from an EMBL/GenBank/DDBJ whole genome shotgun (WGS) entry which is preliminary data.</text>
</comment>
<feature type="transmembrane region" description="Helical" evidence="2">
    <location>
        <begin position="170"/>
        <end position="193"/>
    </location>
</feature>
<keyword evidence="2" id="KW-0812">Transmembrane</keyword>
<keyword evidence="2" id="KW-0472">Membrane</keyword>
<name>A0AAE3STE6_9HYPH</name>
<feature type="region of interest" description="Disordered" evidence="1">
    <location>
        <begin position="70"/>
        <end position="137"/>
    </location>
</feature>
<sequence length="383" mass="40819">MNGFEAAIRNALAKSDRTNPEIRARIYQSARHALEAGLRKQGVSDAGKIAAQRRWLEQLIATVEAGEQQAAAASRQPSGKRIEPDLSSHPAAAPVSGGRREPGLTVPPVERDEDDYDDDYADDDDLRAERSDAVPDGEMLGAAGYRQVALEDGVTAGENRAARPRRRRGFFARLFIYFILGVSLIMGATWLYISGALLSPQQRDTSVPNPPPSVADEDFAGTSSTPNFDPQGGFSGDWVEIFTPDAASRLRVGSAARAETTASAGGPAVRITSTRPGDEGQVQIDVPVDVLSRMAGRTSTVALTMQSATSESATVSVQCQFGSLGRCERHRFTANQEKFDALFRVTLPRGLTPGTPGALLVNPGLGGAGRSIDLFSVRVLPGE</sequence>
<feature type="region of interest" description="Disordered" evidence="1">
    <location>
        <begin position="201"/>
        <end position="227"/>
    </location>
</feature>
<dbReference type="AlphaFoldDB" id="A0AAE3STE6"/>
<organism evidence="3 4">
    <name type="scientific">Ectorhizobium quercum</name>
    <dbReference type="NCBI Taxonomy" id="2965071"/>
    <lineage>
        <taxon>Bacteria</taxon>
        <taxon>Pseudomonadati</taxon>
        <taxon>Pseudomonadota</taxon>
        <taxon>Alphaproteobacteria</taxon>
        <taxon>Hyphomicrobiales</taxon>
        <taxon>Rhizobiaceae</taxon>
        <taxon>Ectorhizobium</taxon>
    </lineage>
</organism>
<dbReference type="Proteomes" id="UP001208771">
    <property type="component" value="Unassembled WGS sequence"/>
</dbReference>
<keyword evidence="2" id="KW-1133">Transmembrane helix</keyword>
<evidence type="ECO:0000256" key="1">
    <source>
        <dbReference type="SAM" id="MobiDB-lite"/>
    </source>
</evidence>
<evidence type="ECO:0000313" key="4">
    <source>
        <dbReference type="Proteomes" id="UP001208771"/>
    </source>
</evidence>
<gene>
    <name evidence="3" type="ORF">NOF55_02005</name>
</gene>
<evidence type="ECO:0000256" key="2">
    <source>
        <dbReference type="SAM" id="Phobius"/>
    </source>
</evidence>
<feature type="compositionally biased region" description="Acidic residues" evidence="1">
    <location>
        <begin position="111"/>
        <end position="126"/>
    </location>
</feature>
<protein>
    <recommendedName>
        <fullName evidence="5">Biotin transporter BioY</fullName>
    </recommendedName>
</protein>